<proteinExistence type="predicted"/>
<evidence type="ECO:0000313" key="5">
    <source>
        <dbReference type="EMBL" id="MBB3036711.1"/>
    </source>
</evidence>
<accession>A0A839RL46</accession>
<evidence type="ECO:0000256" key="3">
    <source>
        <dbReference type="SAM" id="MobiDB-lite"/>
    </source>
</evidence>
<dbReference type="AlphaFoldDB" id="A0A839RL46"/>
<dbReference type="InterPro" id="IPR010941">
    <property type="entry name" value="PhaC_N"/>
</dbReference>
<dbReference type="GO" id="GO:0042619">
    <property type="term" value="P:poly-hydroxybutyrate biosynthetic process"/>
    <property type="evidence" value="ECO:0007669"/>
    <property type="project" value="InterPro"/>
</dbReference>
<dbReference type="EC" id="2.3.1.-" evidence="5"/>
<dbReference type="GO" id="GO:0016746">
    <property type="term" value="F:acyltransferase activity"/>
    <property type="evidence" value="ECO:0007669"/>
    <property type="project" value="UniProtKB-KW"/>
</dbReference>
<name>A0A839RL46_9ACTN</name>
<dbReference type="OrthoDB" id="7208816at2"/>
<reference evidence="5 6" key="1">
    <citation type="submission" date="2020-08" db="EMBL/GenBank/DDBJ databases">
        <title>Sequencing the genomes of 1000 actinobacteria strains.</title>
        <authorList>
            <person name="Klenk H.-P."/>
        </authorList>
    </citation>
    <scope>NUCLEOTIDE SEQUENCE [LARGE SCALE GENOMIC DNA]</scope>
    <source>
        <strain evidence="5 6">DSM 45258</strain>
    </source>
</reference>
<feature type="region of interest" description="Disordered" evidence="3">
    <location>
        <begin position="508"/>
        <end position="536"/>
    </location>
</feature>
<dbReference type="InterPro" id="IPR051321">
    <property type="entry name" value="PHA/PHB_synthase"/>
</dbReference>
<evidence type="ECO:0000256" key="1">
    <source>
        <dbReference type="ARBA" id="ARBA00022679"/>
    </source>
</evidence>
<dbReference type="RefSeq" id="WP_064440881.1">
    <property type="nucleotide sequence ID" value="NZ_BDDI01000010.1"/>
</dbReference>
<dbReference type="Gene3D" id="3.40.50.1820">
    <property type="entry name" value="alpha/beta hydrolase"/>
    <property type="match status" value="1"/>
</dbReference>
<evidence type="ECO:0000259" key="4">
    <source>
        <dbReference type="Pfam" id="PF07167"/>
    </source>
</evidence>
<dbReference type="PANTHER" id="PTHR36837:SF5">
    <property type="entry name" value="POLY-3-HYDROXYBUTYRATE SYNTHASE"/>
    <property type="match status" value="1"/>
</dbReference>
<comment type="caution">
    <text evidence="5">The sequence shown here is derived from an EMBL/GenBank/DDBJ whole genome shotgun (WGS) entry which is preliminary data.</text>
</comment>
<dbReference type="PANTHER" id="PTHR36837">
    <property type="entry name" value="POLY(3-HYDROXYALKANOATE) POLYMERASE SUBUNIT PHAC"/>
    <property type="match status" value="1"/>
</dbReference>
<organism evidence="5 6">
    <name type="scientific">Hoyosella altamirensis</name>
    <dbReference type="NCBI Taxonomy" id="616997"/>
    <lineage>
        <taxon>Bacteria</taxon>
        <taxon>Bacillati</taxon>
        <taxon>Actinomycetota</taxon>
        <taxon>Actinomycetes</taxon>
        <taxon>Mycobacteriales</taxon>
        <taxon>Hoyosellaceae</taxon>
        <taxon>Hoyosella</taxon>
    </lineage>
</organism>
<keyword evidence="1 5" id="KW-0808">Transferase</keyword>
<sequence length="536" mass="59631">MKTLDPLEVRTLLGKFARPDLTAKHTTALMTEWSKIALGMSEIEIPQRDAQYGDAQWRENPFYRRLAQSHIAWAEYVDDFFDDETWDWERRERARYLSRILTGAISPANYLFTNPAATKKAIDTAGLSLLKGARNFVRDAITNRGLPRMADTEPFKVGENVGCTKGAVVHREEMFEILQYSPTTATVRQRPLLFVPPQIGRHYILDLTPGQSMVEHAVNSGMQTFMLVWKNPQQGKASPHGWGIDQYVAALARAFEVVRAISGADDLNLVGFCAGGSMSALTQAHLAAEGRNPIHSATYLVTMIDTRKPNLVTTLATRGIKSLVGGWADKDCVIDAKTIAHNFAWMRPKDLVFGNLINSWLRGEDLPAYDLLAWNDDVVNIPAAFIRDSLALMSSGDLIKPNTATVQNTPIDLSKVTADSFVVAAQTDHITTWEPCYMTTQALGGDSEMVLVNKGHIQTIVSPVAKSRQKFWTAKADESDPLMWLGKAEQKSGSWWTHWTEWIQPRSGDEITAPTNLGSTTYPPREAAPGTYVHEK</sequence>
<protein>
    <submittedName>
        <fullName evidence="5">Polyhydroxyalkanoate synthase</fullName>
        <ecNumber evidence="5">2.3.1.-</ecNumber>
    </submittedName>
</protein>
<dbReference type="EMBL" id="JACHWS010000001">
    <property type="protein sequence ID" value="MBB3036711.1"/>
    <property type="molecule type" value="Genomic_DNA"/>
</dbReference>
<keyword evidence="6" id="KW-1185">Reference proteome</keyword>
<evidence type="ECO:0000256" key="2">
    <source>
        <dbReference type="ARBA" id="ARBA00023315"/>
    </source>
</evidence>
<dbReference type="InterPro" id="IPR029058">
    <property type="entry name" value="AB_hydrolase_fold"/>
</dbReference>
<feature type="domain" description="Poly-beta-hydroxybutyrate polymerase N-terminal" evidence="4">
    <location>
        <begin position="48"/>
        <end position="216"/>
    </location>
</feature>
<dbReference type="Pfam" id="PF07167">
    <property type="entry name" value="PhaC_N"/>
    <property type="match status" value="1"/>
</dbReference>
<feature type="compositionally biased region" description="Polar residues" evidence="3">
    <location>
        <begin position="513"/>
        <end position="522"/>
    </location>
</feature>
<dbReference type="SUPFAM" id="SSF53474">
    <property type="entry name" value="alpha/beta-Hydrolases"/>
    <property type="match status" value="1"/>
</dbReference>
<gene>
    <name evidence="5" type="ORF">FHU29_001145</name>
</gene>
<evidence type="ECO:0000313" key="6">
    <source>
        <dbReference type="Proteomes" id="UP000567922"/>
    </source>
</evidence>
<dbReference type="Proteomes" id="UP000567922">
    <property type="component" value="Unassembled WGS sequence"/>
</dbReference>
<keyword evidence="2 5" id="KW-0012">Acyltransferase</keyword>